<organism evidence="1 2">
    <name type="scientific">Cercospora kikuchii</name>
    <dbReference type="NCBI Taxonomy" id="84275"/>
    <lineage>
        <taxon>Eukaryota</taxon>
        <taxon>Fungi</taxon>
        <taxon>Dikarya</taxon>
        <taxon>Ascomycota</taxon>
        <taxon>Pezizomycotina</taxon>
        <taxon>Dothideomycetes</taxon>
        <taxon>Dothideomycetidae</taxon>
        <taxon>Mycosphaerellales</taxon>
        <taxon>Mycosphaerellaceae</taxon>
        <taxon>Cercospora</taxon>
    </lineage>
</organism>
<dbReference type="AlphaFoldDB" id="A0A9P3FHA4"/>
<dbReference type="Proteomes" id="UP000825890">
    <property type="component" value="Unassembled WGS sequence"/>
</dbReference>
<evidence type="ECO:0000313" key="2">
    <source>
        <dbReference type="Proteomes" id="UP000825890"/>
    </source>
</evidence>
<comment type="caution">
    <text evidence="1">The sequence shown here is derived from an EMBL/GenBank/DDBJ whole genome shotgun (WGS) entry which is preliminary data.</text>
</comment>
<dbReference type="OrthoDB" id="3646309at2759"/>
<keyword evidence="2" id="KW-1185">Reference proteome</keyword>
<gene>
    <name evidence="1" type="ORF">CKM354_001043500</name>
</gene>
<reference evidence="1 2" key="1">
    <citation type="submission" date="2021-01" db="EMBL/GenBank/DDBJ databases">
        <title>Cercospora kikuchii MAFF 305040 whole genome shotgun sequence.</title>
        <authorList>
            <person name="Kashiwa T."/>
            <person name="Suzuki T."/>
        </authorList>
    </citation>
    <scope>NUCLEOTIDE SEQUENCE [LARGE SCALE GENOMIC DNA]</scope>
    <source>
        <strain evidence="1 2">MAFF 305040</strain>
    </source>
</reference>
<proteinExistence type="predicted"/>
<name>A0A9P3FHA4_9PEZI</name>
<protein>
    <submittedName>
        <fullName evidence="1">Uncharacterized protein</fullName>
    </submittedName>
</protein>
<accession>A0A9P3FHA4</accession>
<evidence type="ECO:0000313" key="1">
    <source>
        <dbReference type="EMBL" id="GIZ47341.1"/>
    </source>
</evidence>
<dbReference type="RefSeq" id="XP_044661828.1">
    <property type="nucleotide sequence ID" value="XM_044805893.1"/>
</dbReference>
<dbReference type="GeneID" id="68296010"/>
<dbReference type="EMBL" id="BOLY01000007">
    <property type="protein sequence ID" value="GIZ47341.1"/>
    <property type="molecule type" value="Genomic_DNA"/>
</dbReference>
<sequence>MPPTDRPAPSPKLAMSPLKLYSNHIGRSGHDQIYKTAIQEAVIRTCEAPISTGKETTALLDLQVELAAAELAGVEIGRLAPGTRSSTVGQEVFEDTLRLAQAANRRGSLWFVSKDVK</sequence>